<evidence type="ECO:0000313" key="10">
    <source>
        <dbReference type="EMBL" id="SIQ41772.1"/>
    </source>
</evidence>
<gene>
    <name evidence="10" type="ORF">SAMN05443094_102461</name>
</gene>
<name>A0A1N6SL94_9BACI</name>
<comment type="cofactor">
    <cofactor evidence="1 9">
        <name>pyridoxal 5'-phosphate</name>
        <dbReference type="ChEBI" id="CHEBI:597326"/>
    </cofactor>
</comment>
<dbReference type="Gene3D" id="3.40.640.10">
    <property type="entry name" value="Type I PLP-dependent aspartate aminotransferase-like (Major domain)"/>
    <property type="match status" value="1"/>
</dbReference>
<keyword evidence="3 8" id="KW-0663">Pyridoxal phosphate</keyword>
<dbReference type="InterPro" id="IPR015421">
    <property type="entry name" value="PyrdxlP-dep_Trfase_major"/>
</dbReference>
<evidence type="ECO:0000256" key="7">
    <source>
        <dbReference type="ARBA" id="ARBA00052699"/>
    </source>
</evidence>
<comment type="similarity">
    <text evidence="2 9">Belongs to the trans-sulfuration enzymes family.</text>
</comment>
<evidence type="ECO:0000313" key="11">
    <source>
        <dbReference type="Proteomes" id="UP000186385"/>
    </source>
</evidence>
<comment type="catalytic activity">
    <reaction evidence="7">
        <text>L-methionine + H2O = methanethiol + 2-oxobutanoate + NH4(+)</text>
        <dbReference type="Rhea" id="RHEA:23800"/>
        <dbReference type="ChEBI" id="CHEBI:15377"/>
        <dbReference type="ChEBI" id="CHEBI:16007"/>
        <dbReference type="ChEBI" id="CHEBI:16763"/>
        <dbReference type="ChEBI" id="CHEBI:28938"/>
        <dbReference type="ChEBI" id="CHEBI:57844"/>
        <dbReference type="EC" id="4.4.1.11"/>
    </reaction>
    <physiologicalReaction direction="left-to-right" evidence="7">
        <dbReference type="Rhea" id="RHEA:23801"/>
    </physiologicalReaction>
</comment>
<dbReference type="GO" id="GO:0047982">
    <property type="term" value="F:homocysteine desulfhydrase activity"/>
    <property type="evidence" value="ECO:0007669"/>
    <property type="project" value="UniProtKB-EC"/>
</dbReference>
<dbReference type="PANTHER" id="PTHR11808">
    <property type="entry name" value="TRANS-SULFURATION ENZYME FAMILY MEMBER"/>
    <property type="match status" value="1"/>
</dbReference>
<organism evidence="10 11">
    <name type="scientific">Domibacillus enclensis</name>
    <dbReference type="NCBI Taxonomy" id="1017273"/>
    <lineage>
        <taxon>Bacteria</taxon>
        <taxon>Bacillati</taxon>
        <taxon>Bacillota</taxon>
        <taxon>Bacilli</taxon>
        <taxon>Bacillales</taxon>
        <taxon>Bacillaceae</taxon>
        <taxon>Domibacillus</taxon>
    </lineage>
</organism>
<evidence type="ECO:0000256" key="4">
    <source>
        <dbReference type="ARBA" id="ARBA00047175"/>
    </source>
</evidence>
<dbReference type="InterPro" id="IPR000277">
    <property type="entry name" value="Cys/Met-Metab_PyrdxlP-dep_enz"/>
</dbReference>
<dbReference type="Gene3D" id="3.90.1150.10">
    <property type="entry name" value="Aspartate Aminotransferase, domain 1"/>
    <property type="match status" value="1"/>
</dbReference>
<reference evidence="10 11" key="1">
    <citation type="submission" date="2017-01" db="EMBL/GenBank/DDBJ databases">
        <authorList>
            <person name="Mah S.A."/>
            <person name="Swanson W.J."/>
            <person name="Moy G.W."/>
            <person name="Vacquier V.D."/>
        </authorList>
    </citation>
    <scope>NUCLEOTIDE SEQUENCE [LARGE SCALE GENOMIC DNA]</scope>
    <source>
        <strain evidence="10 11">NIO-1016</strain>
    </source>
</reference>
<dbReference type="GO" id="GO:0005737">
    <property type="term" value="C:cytoplasm"/>
    <property type="evidence" value="ECO:0007669"/>
    <property type="project" value="TreeGrafter"/>
</dbReference>
<evidence type="ECO:0000256" key="6">
    <source>
        <dbReference type="ARBA" id="ARBA00048780"/>
    </source>
</evidence>
<dbReference type="Pfam" id="PF01053">
    <property type="entry name" value="Cys_Met_Meta_PP"/>
    <property type="match status" value="1"/>
</dbReference>
<dbReference type="EMBL" id="FTLX01000002">
    <property type="protein sequence ID" value="SIQ41772.1"/>
    <property type="molecule type" value="Genomic_DNA"/>
</dbReference>
<protein>
    <recommendedName>
        <fullName evidence="4">homocysteine desulfhydrase</fullName>
        <ecNumber evidence="4">4.4.1.2</ecNumber>
    </recommendedName>
    <alternativeName>
        <fullName evidence="5">Homocysteine desulfhydrase</fullName>
    </alternativeName>
</protein>
<dbReference type="AlphaFoldDB" id="A0A1N6SL94"/>
<dbReference type="PIRSF" id="PIRSF001434">
    <property type="entry name" value="CGS"/>
    <property type="match status" value="1"/>
</dbReference>
<dbReference type="InterPro" id="IPR015422">
    <property type="entry name" value="PyrdxlP-dep_Trfase_small"/>
</dbReference>
<evidence type="ECO:0000256" key="9">
    <source>
        <dbReference type="RuleBase" id="RU362118"/>
    </source>
</evidence>
<feature type="modified residue" description="N6-(pyridoxal phosphate)lysine" evidence="8">
    <location>
        <position position="204"/>
    </location>
</feature>
<evidence type="ECO:0000256" key="5">
    <source>
        <dbReference type="ARBA" id="ARBA00047199"/>
    </source>
</evidence>
<dbReference type="GO" id="GO:0018826">
    <property type="term" value="F:methionine gamma-lyase activity"/>
    <property type="evidence" value="ECO:0007669"/>
    <property type="project" value="UniProtKB-EC"/>
</dbReference>
<dbReference type="STRING" id="1017273.SAMN05443094_102461"/>
<evidence type="ECO:0000256" key="3">
    <source>
        <dbReference type="ARBA" id="ARBA00022898"/>
    </source>
</evidence>
<evidence type="ECO:0000256" key="1">
    <source>
        <dbReference type="ARBA" id="ARBA00001933"/>
    </source>
</evidence>
<dbReference type="FunFam" id="3.40.640.10:FF:000046">
    <property type="entry name" value="Cystathionine gamma-lyase"/>
    <property type="match status" value="1"/>
</dbReference>
<dbReference type="EC" id="4.4.1.2" evidence="4"/>
<dbReference type="GO" id="GO:0019346">
    <property type="term" value="P:transsulfuration"/>
    <property type="evidence" value="ECO:0007669"/>
    <property type="project" value="InterPro"/>
</dbReference>
<dbReference type="PANTHER" id="PTHR11808:SF89">
    <property type="entry name" value="METHIONINE GAMMA-LYASE"/>
    <property type="match status" value="1"/>
</dbReference>
<dbReference type="InterPro" id="IPR015424">
    <property type="entry name" value="PyrdxlP-dep_Trfase"/>
</dbReference>
<dbReference type="SUPFAM" id="SSF53383">
    <property type="entry name" value="PLP-dependent transferases"/>
    <property type="match status" value="1"/>
</dbReference>
<evidence type="ECO:0000256" key="8">
    <source>
        <dbReference type="PIRSR" id="PIRSR001434-2"/>
    </source>
</evidence>
<accession>A0A1N6SL94</accession>
<evidence type="ECO:0000256" key="2">
    <source>
        <dbReference type="ARBA" id="ARBA00009077"/>
    </source>
</evidence>
<proteinExistence type="inferred from homology"/>
<dbReference type="CDD" id="cd00614">
    <property type="entry name" value="CGS_like"/>
    <property type="match status" value="1"/>
</dbReference>
<dbReference type="GO" id="GO:0030170">
    <property type="term" value="F:pyridoxal phosphate binding"/>
    <property type="evidence" value="ECO:0007669"/>
    <property type="project" value="InterPro"/>
</dbReference>
<dbReference type="PROSITE" id="PS00868">
    <property type="entry name" value="CYS_MET_METAB_PP"/>
    <property type="match status" value="1"/>
</dbReference>
<dbReference type="Proteomes" id="UP000186385">
    <property type="component" value="Unassembled WGS sequence"/>
</dbReference>
<dbReference type="InterPro" id="IPR054542">
    <property type="entry name" value="Cys_met_metab_PP"/>
</dbReference>
<comment type="catalytic activity">
    <reaction evidence="6">
        <text>L-homocysteine + H2O = 2-oxobutanoate + hydrogen sulfide + NH4(+) + H(+)</text>
        <dbReference type="Rhea" id="RHEA:14501"/>
        <dbReference type="ChEBI" id="CHEBI:15377"/>
        <dbReference type="ChEBI" id="CHEBI:15378"/>
        <dbReference type="ChEBI" id="CHEBI:16763"/>
        <dbReference type="ChEBI" id="CHEBI:28938"/>
        <dbReference type="ChEBI" id="CHEBI:29919"/>
        <dbReference type="ChEBI" id="CHEBI:58199"/>
        <dbReference type="EC" id="4.4.1.2"/>
    </reaction>
    <physiologicalReaction direction="left-to-right" evidence="6">
        <dbReference type="Rhea" id="RHEA:14502"/>
    </physiologicalReaction>
</comment>
<keyword evidence="10" id="KW-0456">Lyase</keyword>
<sequence>MMDSFNTKAVHGEKVPGTIKSKITPIYQTSVFTFDSLEDMEAHYNGDGSYLYTRCGNPNSDELAAVTARLEGAPSGVAASSGLGAIMAAILAVAKNGDHIVAAHDVYGGTFYMLKEELARMGIQASFVDFEDQAAIQAAIRPETVILYTESIANPFLRVEDLNAMSTLAKKNNLVFMVDNTFATPYLVKPFELGADLVVHSATKYIGGHSDVSAGVVVGKEEYIAEAQKRVINIGLNLSPFESWLACRGAKTLGLRMERQSSNAKKVADWLSTQEKVKEVFYPKAVSEKGNGAIVTIHLADQADESAFFRSLGWIQIVPSLAGVETSVSWPFGTSHRSLTAEEKAAVGVSEKTVRISIGIEEAEDIIAQLEGALNKA</sequence>